<dbReference type="PANTHER" id="PTHR35792:SF1">
    <property type="entry name" value="SLL0268 PROTEIN"/>
    <property type="match status" value="1"/>
</dbReference>
<feature type="compositionally biased region" description="Basic and acidic residues" evidence="1">
    <location>
        <begin position="172"/>
        <end position="192"/>
    </location>
</feature>
<evidence type="ECO:0000313" key="6">
    <source>
        <dbReference type="Proteomes" id="UP000235114"/>
    </source>
</evidence>
<dbReference type="RefSeq" id="WP_101578993.1">
    <property type="nucleotide sequence ID" value="NZ_PGVA01000057.1"/>
</dbReference>
<feature type="region of interest" description="Disordered" evidence="1">
    <location>
        <begin position="113"/>
        <end position="192"/>
    </location>
</feature>
<dbReference type="Proteomes" id="UP000234951">
    <property type="component" value="Unassembled WGS sequence"/>
</dbReference>
<feature type="transmembrane region" description="Helical" evidence="2">
    <location>
        <begin position="22"/>
        <end position="41"/>
    </location>
</feature>
<proteinExistence type="predicted"/>
<dbReference type="EMBL" id="PGVA01000057">
    <property type="protein sequence ID" value="PLR80147.1"/>
    <property type="molecule type" value="Genomic_DNA"/>
</dbReference>
<comment type="caution">
    <text evidence="3">The sequence shown here is derived from an EMBL/GenBank/DDBJ whole genome shotgun (WGS) entry which is preliminary data.</text>
</comment>
<dbReference type="Proteomes" id="UP000235114">
    <property type="component" value="Unassembled WGS sequence"/>
</dbReference>
<reference evidence="4 6" key="2">
    <citation type="submission" date="2017-12" db="EMBL/GenBank/DDBJ databases">
        <title>Comparative Functional Genomics of Dry Heat Resistant strains isolated from the Viking Spacecraft.</title>
        <authorList>
            <person name="Seuylemezian A."/>
            <person name="Cooper K."/>
            <person name="Vaishampayan P."/>
        </authorList>
    </citation>
    <scope>NUCLEOTIDE SEQUENCE [LARGE SCALE GENOMIC DNA]</scope>
    <source>
        <strain evidence="4 6">ATCC 29669</strain>
    </source>
</reference>
<keyword evidence="2" id="KW-0812">Transmembrane</keyword>
<reference evidence="3 5" key="1">
    <citation type="submission" date="2017-11" db="EMBL/GenBank/DDBJ databases">
        <title>Comparitive Functional Genomics of Dry Heat Resistant strains isolated from the Viking Spacecraft.</title>
        <authorList>
            <person name="Seuylemezian A."/>
            <person name="Cooper K."/>
            <person name="Vaishampayan P."/>
        </authorList>
    </citation>
    <scope>NUCLEOTIDE SEQUENCE [LARGE SCALE GENOMIC DNA]</scope>
    <source>
        <strain evidence="3 5">M4.6</strain>
    </source>
</reference>
<dbReference type="InterPro" id="IPR052928">
    <property type="entry name" value="Desiccation-related_membrane"/>
</dbReference>
<dbReference type="PANTHER" id="PTHR35792">
    <property type="entry name" value="GENERAL STRESS PROTEIN"/>
    <property type="match status" value="1"/>
</dbReference>
<evidence type="ECO:0000256" key="2">
    <source>
        <dbReference type="SAM" id="Phobius"/>
    </source>
</evidence>
<evidence type="ECO:0000313" key="3">
    <source>
        <dbReference type="EMBL" id="PLR80147.1"/>
    </source>
</evidence>
<keyword evidence="6" id="KW-1185">Reference proteome</keyword>
<gene>
    <name evidence="3" type="ORF">CU635_19240</name>
    <name evidence="4" type="ORF">CVD25_07295</name>
</gene>
<dbReference type="InterPro" id="IPR024623">
    <property type="entry name" value="YtxH"/>
</dbReference>
<accession>A0A2N5GH78</accession>
<evidence type="ECO:0000313" key="4">
    <source>
        <dbReference type="EMBL" id="PLR98711.1"/>
    </source>
</evidence>
<feature type="region of interest" description="Disordered" evidence="1">
    <location>
        <begin position="72"/>
        <end position="92"/>
    </location>
</feature>
<dbReference type="Pfam" id="PF12732">
    <property type="entry name" value="YtxH"/>
    <property type="match status" value="1"/>
</dbReference>
<dbReference type="EMBL" id="PGVD01000020">
    <property type="protein sequence ID" value="PLR98711.1"/>
    <property type="molecule type" value="Genomic_DNA"/>
</dbReference>
<protein>
    <submittedName>
        <fullName evidence="3">YtxH domain-containing protein</fullName>
    </submittedName>
</protein>
<organism evidence="3 5">
    <name type="scientific">Bacillus canaveralius</name>
    <dbReference type="NCBI Taxonomy" id="1403243"/>
    <lineage>
        <taxon>Bacteria</taxon>
        <taxon>Bacillati</taxon>
        <taxon>Bacillota</taxon>
        <taxon>Bacilli</taxon>
        <taxon>Bacillales</taxon>
        <taxon>Bacillaceae</taxon>
        <taxon>Bacillus</taxon>
    </lineage>
</organism>
<sequence>MVKERSQFEGFNENNSGTSRDFVLGAIIGGVVGAATALLLAPNSGRELRSDLKEQAGMLKEKTNEYREAAMTKGSDLAAQAKEKTGQLRETAMTKGGEVVSIAKQKTSSVAQQSTDLLNKVRSSKNSSESGSQVGDGTGVNTPDEYISSESAIDVLSETENKGSIQTGNPEAKLEETKKAFDETEKKLNQKH</sequence>
<evidence type="ECO:0000313" key="5">
    <source>
        <dbReference type="Proteomes" id="UP000234951"/>
    </source>
</evidence>
<keyword evidence="2" id="KW-0472">Membrane</keyword>
<evidence type="ECO:0000256" key="1">
    <source>
        <dbReference type="SAM" id="MobiDB-lite"/>
    </source>
</evidence>
<dbReference type="AlphaFoldDB" id="A0A2N5GH78"/>
<dbReference type="OrthoDB" id="9810874at2"/>
<feature type="compositionally biased region" description="Polar residues" evidence="1">
    <location>
        <begin position="124"/>
        <end position="141"/>
    </location>
</feature>
<name>A0A2N5GH78_9BACI</name>
<keyword evidence="2" id="KW-1133">Transmembrane helix</keyword>